<protein>
    <submittedName>
        <fullName evidence="16 17">Cytochrome P450</fullName>
    </submittedName>
</protein>
<reference evidence="16 18" key="1">
    <citation type="journal article" date="2017" name="Nature">
        <title>The sunflower genome provides insights into oil metabolism, flowering and Asterid evolution.</title>
        <authorList>
            <person name="Badouin H."/>
            <person name="Gouzy J."/>
            <person name="Grassa C.J."/>
            <person name="Murat F."/>
            <person name="Staton S.E."/>
            <person name="Cottret L."/>
            <person name="Lelandais-Briere C."/>
            <person name="Owens G.L."/>
            <person name="Carrere S."/>
            <person name="Mayjonade B."/>
            <person name="Legrand L."/>
            <person name="Gill N."/>
            <person name="Kane N.C."/>
            <person name="Bowers J.E."/>
            <person name="Hubner S."/>
            <person name="Bellec A."/>
            <person name="Berard A."/>
            <person name="Berges H."/>
            <person name="Blanchet N."/>
            <person name="Boniface M.C."/>
            <person name="Brunel D."/>
            <person name="Catrice O."/>
            <person name="Chaidir N."/>
            <person name="Claudel C."/>
            <person name="Donnadieu C."/>
            <person name="Faraut T."/>
            <person name="Fievet G."/>
            <person name="Helmstetter N."/>
            <person name="King M."/>
            <person name="Knapp S.J."/>
            <person name="Lai Z."/>
            <person name="Le Paslier M.C."/>
            <person name="Lippi Y."/>
            <person name="Lorenzon L."/>
            <person name="Mandel J.R."/>
            <person name="Marage G."/>
            <person name="Marchand G."/>
            <person name="Marquand E."/>
            <person name="Bret-Mestries E."/>
            <person name="Morien E."/>
            <person name="Nambeesan S."/>
            <person name="Nguyen T."/>
            <person name="Pegot-Espagnet P."/>
            <person name="Pouilly N."/>
            <person name="Raftis F."/>
            <person name="Sallet E."/>
            <person name="Schiex T."/>
            <person name="Thomas J."/>
            <person name="Vandecasteele C."/>
            <person name="Vares D."/>
            <person name="Vear F."/>
            <person name="Vautrin S."/>
            <person name="Crespi M."/>
            <person name="Mangin B."/>
            <person name="Burke J.M."/>
            <person name="Salse J."/>
            <person name="Munos S."/>
            <person name="Vincourt P."/>
            <person name="Rieseberg L.H."/>
            <person name="Langlade N.B."/>
        </authorList>
    </citation>
    <scope>NUCLEOTIDE SEQUENCE [LARGE SCALE GENOMIC DNA]</scope>
    <source>
        <strain evidence="18">cv. SF193</strain>
        <tissue evidence="16">Leaves</tissue>
    </source>
</reference>
<reference evidence="17" key="2">
    <citation type="submission" date="2017-02" db="EMBL/GenBank/DDBJ databases">
        <title>Sunflower complete genome.</title>
        <authorList>
            <person name="Langlade N."/>
            <person name="Munos S."/>
        </authorList>
    </citation>
    <scope>NUCLEOTIDE SEQUENCE [LARGE SCALE GENOMIC DNA]</scope>
    <source>
        <tissue evidence="17">Leaves</tissue>
    </source>
</reference>
<dbReference type="FunFam" id="1.10.630.10:FF:000011">
    <property type="entry name" value="Cytochrome P450 83B1"/>
    <property type="match status" value="1"/>
</dbReference>
<evidence type="ECO:0000256" key="13">
    <source>
        <dbReference type="PIRSR" id="PIRSR602401-1"/>
    </source>
</evidence>
<keyword evidence="11 14" id="KW-0503">Monooxygenase</keyword>
<evidence type="ECO:0000256" key="2">
    <source>
        <dbReference type="ARBA" id="ARBA00004167"/>
    </source>
</evidence>
<evidence type="ECO:0000256" key="6">
    <source>
        <dbReference type="ARBA" id="ARBA00022692"/>
    </source>
</evidence>
<evidence type="ECO:0000256" key="12">
    <source>
        <dbReference type="ARBA" id="ARBA00023136"/>
    </source>
</evidence>
<dbReference type="InterPro" id="IPR001128">
    <property type="entry name" value="Cyt_P450"/>
</dbReference>
<keyword evidence="18" id="KW-1185">Reference proteome</keyword>
<dbReference type="CDD" id="cd11072">
    <property type="entry name" value="CYP71-like"/>
    <property type="match status" value="1"/>
</dbReference>
<keyword evidence="6" id="KW-0812">Transmembrane</keyword>
<dbReference type="OMA" id="MNTEFGD"/>
<feature type="chain" id="PRO_5013395468" evidence="15">
    <location>
        <begin position="19"/>
        <end position="499"/>
    </location>
</feature>
<keyword evidence="12" id="KW-0472">Membrane</keyword>
<dbReference type="PRINTS" id="PR00463">
    <property type="entry name" value="EP450I"/>
</dbReference>
<dbReference type="AlphaFoldDB" id="A0A251U0A7"/>
<dbReference type="PRINTS" id="PR00385">
    <property type="entry name" value="P450"/>
</dbReference>
<gene>
    <name evidence="17" type="primary">C71A9</name>
    <name evidence="17" type="ORF">HannXRQ_Chr09g0269761</name>
    <name evidence="16" type="ORF">HanXRQr2_Chr09g0407421</name>
</gene>
<dbReference type="SUPFAM" id="SSF48264">
    <property type="entry name" value="Cytochrome P450"/>
    <property type="match status" value="1"/>
</dbReference>
<dbReference type="InterPro" id="IPR036396">
    <property type="entry name" value="Cyt_P450_sf"/>
</dbReference>
<dbReference type="InterPro" id="IPR002401">
    <property type="entry name" value="Cyt_P450_E_grp-I"/>
</dbReference>
<accession>A0A251U0A7</accession>
<dbReference type="Pfam" id="PF00067">
    <property type="entry name" value="p450"/>
    <property type="match status" value="1"/>
</dbReference>
<evidence type="ECO:0000256" key="4">
    <source>
        <dbReference type="ARBA" id="ARBA00010617"/>
    </source>
</evidence>
<keyword evidence="9 14" id="KW-0560">Oxidoreductase</keyword>
<evidence type="ECO:0000256" key="5">
    <source>
        <dbReference type="ARBA" id="ARBA00022617"/>
    </source>
</evidence>
<dbReference type="FunCoup" id="A0A251U0A7">
    <property type="interactions" value="1519"/>
</dbReference>
<organism evidence="17 18">
    <name type="scientific">Helianthus annuus</name>
    <name type="common">Common sunflower</name>
    <dbReference type="NCBI Taxonomy" id="4232"/>
    <lineage>
        <taxon>Eukaryota</taxon>
        <taxon>Viridiplantae</taxon>
        <taxon>Streptophyta</taxon>
        <taxon>Embryophyta</taxon>
        <taxon>Tracheophyta</taxon>
        <taxon>Spermatophyta</taxon>
        <taxon>Magnoliopsida</taxon>
        <taxon>eudicotyledons</taxon>
        <taxon>Gunneridae</taxon>
        <taxon>Pentapetalae</taxon>
        <taxon>asterids</taxon>
        <taxon>campanulids</taxon>
        <taxon>Asterales</taxon>
        <taxon>Asteraceae</taxon>
        <taxon>Asteroideae</taxon>
        <taxon>Heliantheae alliance</taxon>
        <taxon>Heliantheae</taxon>
        <taxon>Helianthus</taxon>
    </lineage>
</organism>
<evidence type="ECO:0000313" key="17">
    <source>
        <dbReference type="EMBL" id="OTG16286.1"/>
    </source>
</evidence>
<dbReference type="GO" id="GO:0016020">
    <property type="term" value="C:membrane"/>
    <property type="evidence" value="ECO:0007669"/>
    <property type="project" value="UniProtKB-SubCell"/>
</dbReference>
<keyword evidence="10 13" id="KW-0408">Iron</keyword>
<evidence type="ECO:0000256" key="10">
    <source>
        <dbReference type="ARBA" id="ARBA00023004"/>
    </source>
</evidence>
<dbReference type="GO" id="GO:0016491">
    <property type="term" value="F:oxidoreductase activity"/>
    <property type="evidence" value="ECO:0000318"/>
    <property type="project" value="GO_Central"/>
</dbReference>
<reference evidence="16" key="3">
    <citation type="submission" date="2020-06" db="EMBL/GenBank/DDBJ databases">
        <title>Helianthus annuus Genome sequencing and assembly Release 2.</title>
        <authorList>
            <person name="Gouzy J."/>
            <person name="Langlade N."/>
            <person name="Munos S."/>
        </authorList>
    </citation>
    <scope>NUCLEOTIDE SEQUENCE</scope>
    <source>
        <tissue evidence="16">Leaves</tissue>
    </source>
</reference>
<dbReference type="GO" id="GO:0016712">
    <property type="term" value="F:oxidoreductase activity, acting on paired donors, with incorporation or reduction of molecular oxygen, reduced flavin or flavoprotein as one donor, and incorporation of one atom of oxygen"/>
    <property type="evidence" value="ECO:0007669"/>
    <property type="project" value="UniProtKB-ARBA"/>
</dbReference>
<dbReference type="EMBL" id="MNCJ02000324">
    <property type="protein sequence ID" value="KAF5792567.1"/>
    <property type="molecule type" value="Genomic_DNA"/>
</dbReference>
<comment type="cofactor">
    <cofactor evidence="1 13">
        <name>heme</name>
        <dbReference type="ChEBI" id="CHEBI:30413"/>
    </cofactor>
</comment>
<feature type="signal peptide" evidence="15">
    <location>
        <begin position="1"/>
        <end position="18"/>
    </location>
</feature>
<feature type="binding site" description="axial binding residue" evidence="13">
    <location>
        <position position="441"/>
    </location>
    <ligand>
        <name>heme</name>
        <dbReference type="ChEBI" id="CHEBI:30413"/>
    </ligand>
    <ligandPart>
        <name>Fe</name>
        <dbReference type="ChEBI" id="CHEBI:18248"/>
    </ligandPart>
</feature>
<name>A0A251U0A7_HELAN</name>
<evidence type="ECO:0000256" key="7">
    <source>
        <dbReference type="ARBA" id="ARBA00022723"/>
    </source>
</evidence>
<evidence type="ECO:0000256" key="14">
    <source>
        <dbReference type="RuleBase" id="RU000461"/>
    </source>
</evidence>
<evidence type="ECO:0000256" key="15">
    <source>
        <dbReference type="SAM" id="SignalP"/>
    </source>
</evidence>
<dbReference type="GO" id="GO:0020037">
    <property type="term" value="F:heme binding"/>
    <property type="evidence" value="ECO:0007669"/>
    <property type="project" value="InterPro"/>
</dbReference>
<dbReference type="PANTHER" id="PTHR47955">
    <property type="entry name" value="CYTOCHROME P450 FAMILY 71 PROTEIN"/>
    <property type="match status" value="1"/>
</dbReference>
<evidence type="ECO:0000256" key="1">
    <source>
        <dbReference type="ARBA" id="ARBA00001971"/>
    </source>
</evidence>
<keyword evidence="15" id="KW-0732">Signal</keyword>
<dbReference type="Gene3D" id="1.10.630.10">
    <property type="entry name" value="Cytochrome P450"/>
    <property type="match status" value="1"/>
</dbReference>
<sequence length="499" mass="57045">MSLLLLLLFLPLLSLIYLLPKIILNKSRFNPPGPLGLPLIGNLHQIEQSSLHTSLWNLSKSYGPIVSLRFGFIPVIVVSSASLAKEVMKTQDLIFCSRPSLVGQQKVSYHGLEVIFSPYNDYWKEMRKIFMLHLLGPKRVQSFRHIREDEVTTAMKKIHELALSSKEVNLSEMMKSVASTIMMRVGFGKTYQDGHDRTEVLHRLTEVQAMMADFFASDLWPGLPFVGLVDRLSGKTKRLDECFRYFDLFYQSLIDEHLKPENTKSREGEEDFVDILLRLKQDQLFNLTHDHIKAMLMDVLVAGTDTSSATVVWAMTALIKNPKVMKKVQEEVRNVVGKKSKVDEDDLPKLIYMKAVVKEIWRLYPTVPLLVPRETTKETTLNGYKIKQKTLVFINTLAIGRDPKSWDSPEEFLPERFLGSDIDFKGNDFELTPFGAGRRICPGMTMGVVTVDLLLANLLYLFDWSLPDGIKKEDIDLEVMPGITMHKRNELCLLPHVYL</sequence>
<dbReference type="InterPro" id="IPR017972">
    <property type="entry name" value="Cyt_P450_CS"/>
</dbReference>
<evidence type="ECO:0000256" key="11">
    <source>
        <dbReference type="ARBA" id="ARBA00023033"/>
    </source>
</evidence>
<comment type="pathway">
    <text evidence="3">Secondary metabolite biosynthesis; terpenoid biosynthesis.</text>
</comment>
<dbReference type="GO" id="GO:0005506">
    <property type="term" value="F:iron ion binding"/>
    <property type="evidence" value="ECO:0007669"/>
    <property type="project" value="InterPro"/>
</dbReference>
<evidence type="ECO:0000313" key="18">
    <source>
        <dbReference type="Proteomes" id="UP000215914"/>
    </source>
</evidence>
<dbReference type="Proteomes" id="UP000215914">
    <property type="component" value="Chromosome 9"/>
</dbReference>
<dbReference type="InParanoid" id="A0A251U0A7"/>
<evidence type="ECO:0000256" key="9">
    <source>
        <dbReference type="ARBA" id="ARBA00023002"/>
    </source>
</evidence>
<evidence type="ECO:0000256" key="3">
    <source>
        <dbReference type="ARBA" id="ARBA00004721"/>
    </source>
</evidence>
<proteinExistence type="inferred from homology"/>
<evidence type="ECO:0000313" key="16">
    <source>
        <dbReference type="EMBL" id="KAF5792567.1"/>
    </source>
</evidence>
<dbReference type="PROSITE" id="PS00086">
    <property type="entry name" value="CYTOCHROME_P450"/>
    <property type="match status" value="1"/>
</dbReference>
<keyword evidence="8" id="KW-1133">Transmembrane helix</keyword>
<comment type="similarity">
    <text evidence="4 14">Belongs to the cytochrome P450 family.</text>
</comment>
<evidence type="ECO:0000256" key="8">
    <source>
        <dbReference type="ARBA" id="ARBA00022989"/>
    </source>
</evidence>
<dbReference type="EMBL" id="CM007898">
    <property type="protein sequence ID" value="OTG16286.1"/>
    <property type="molecule type" value="Genomic_DNA"/>
</dbReference>
<dbReference type="PANTHER" id="PTHR47955:SF22">
    <property type="entry name" value="CYTOCHROME P450 83B1-LIKE"/>
    <property type="match status" value="1"/>
</dbReference>
<keyword evidence="7 13" id="KW-0479">Metal-binding</keyword>
<dbReference type="Gramene" id="mRNA:HanXRQr2_Chr09g0407421">
    <property type="protein sequence ID" value="mRNA:HanXRQr2_Chr09g0407421"/>
    <property type="gene ID" value="HanXRQr2_Chr09g0407421"/>
</dbReference>
<dbReference type="STRING" id="4232.A0A251U0A7"/>
<dbReference type="GO" id="GO:0051762">
    <property type="term" value="P:sesquiterpene biosynthetic process"/>
    <property type="evidence" value="ECO:0007669"/>
    <property type="project" value="UniProtKB-ARBA"/>
</dbReference>
<comment type="subcellular location">
    <subcellularLocation>
        <location evidence="2">Membrane</location>
        <topology evidence="2">Single-pass membrane protein</topology>
    </subcellularLocation>
</comment>
<keyword evidence="5 13" id="KW-0349">Heme</keyword>